<evidence type="ECO:0000256" key="3">
    <source>
        <dbReference type="ARBA" id="ARBA00022692"/>
    </source>
</evidence>
<dbReference type="GO" id="GO:0009897">
    <property type="term" value="C:external side of plasma membrane"/>
    <property type="evidence" value="ECO:0007669"/>
    <property type="project" value="TreeGrafter"/>
</dbReference>
<dbReference type="GO" id="GO:0060326">
    <property type="term" value="P:cell chemotaxis"/>
    <property type="evidence" value="ECO:0007669"/>
    <property type="project" value="TreeGrafter"/>
</dbReference>
<sequence>MKITQQAEAFWPENQDLVARLSPSIEQLKMENATFTYDYYDYNDTDSTNSTPVSPCSRQDDNLLGARLSILFYFMFLFSFGGNWLVLVVLHRFEKMTTVTNILLLNLVLSSMIFMSSLPFMAVYMQLSNWIFGDVMCRIVGGMYYLGIYSSVLFLTLLTFDRHLAVVYSLSVSRMRNLRYAVISCMVVWLVSLLACVNKMMLHTAFLHSAEKRMYCDEYPLSSPYHSQLMAAGFYMQLFLFLLVPLAIIIYCYVRIAITVISSMLATKFKIVRLIFFIVVLFFLCWTPFNIVLLLDDTDNCEESQKRGYVLQITRNLAHLYFCISPILYTFVGRKFQNYFRQMLVKRFPALEKHVSVSHSGTNGSTRTTRNDL</sequence>
<feature type="transmembrane region" description="Helical" evidence="10">
    <location>
        <begin position="313"/>
        <end position="332"/>
    </location>
</feature>
<dbReference type="PANTHER" id="PTHR10489">
    <property type="entry name" value="CELL ADHESION MOLECULE"/>
    <property type="match status" value="1"/>
</dbReference>
<dbReference type="GO" id="GO:0007204">
    <property type="term" value="P:positive regulation of cytosolic calcium ion concentration"/>
    <property type="evidence" value="ECO:0007669"/>
    <property type="project" value="TreeGrafter"/>
</dbReference>
<evidence type="ECO:0000256" key="2">
    <source>
        <dbReference type="ARBA" id="ARBA00022475"/>
    </source>
</evidence>
<dbReference type="PRINTS" id="PR00237">
    <property type="entry name" value="GPCRRHODOPSN"/>
</dbReference>
<feature type="transmembrane region" description="Helical" evidence="10">
    <location>
        <begin position="274"/>
        <end position="293"/>
    </location>
</feature>
<keyword evidence="4 10" id="KW-1133">Transmembrane helix</keyword>
<comment type="caution">
    <text evidence="12">The sequence shown here is derived from an EMBL/GenBank/DDBJ whole genome shotgun (WGS) entry which is preliminary data.</text>
</comment>
<feature type="transmembrane region" description="Helical" evidence="10">
    <location>
        <begin position="102"/>
        <end position="122"/>
    </location>
</feature>
<dbReference type="PRINTS" id="PR00657">
    <property type="entry name" value="CCCHEMOKINER"/>
</dbReference>
<dbReference type="Proteomes" id="UP000324091">
    <property type="component" value="Chromosome 17"/>
</dbReference>
<feature type="transmembrane region" description="Helical" evidence="10">
    <location>
        <begin position="70"/>
        <end position="90"/>
    </location>
</feature>
<feature type="transmembrane region" description="Helical" evidence="10">
    <location>
        <begin position="180"/>
        <end position="202"/>
    </location>
</feature>
<keyword evidence="13" id="KW-1185">Reference proteome</keyword>
<dbReference type="InterPro" id="IPR000276">
    <property type="entry name" value="GPCR_Rhodpsn"/>
</dbReference>
<feature type="domain" description="G-protein coupled receptors family 1 profile" evidence="11">
    <location>
        <begin position="82"/>
        <end position="329"/>
    </location>
</feature>
<dbReference type="AlphaFoldDB" id="A0A5C6NZY1"/>
<dbReference type="GO" id="GO:0019722">
    <property type="term" value="P:calcium-mediated signaling"/>
    <property type="evidence" value="ECO:0007669"/>
    <property type="project" value="TreeGrafter"/>
</dbReference>
<evidence type="ECO:0000256" key="10">
    <source>
        <dbReference type="SAM" id="Phobius"/>
    </source>
</evidence>
<evidence type="ECO:0000313" key="12">
    <source>
        <dbReference type="EMBL" id="TWW71420.1"/>
    </source>
</evidence>
<evidence type="ECO:0000256" key="9">
    <source>
        <dbReference type="RuleBase" id="RU000688"/>
    </source>
</evidence>
<dbReference type="GO" id="GO:0016493">
    <property type="term" value="F:C-C chemokine receptor activity"/>
    <property type="evidence" value="ECO:0007669"/>
    <property type="project" value="TreeGrafter"/>
</dbReference>
<dbReference type="GO" id="GO:0019957">
    <property type="term" value="F:C-C chemokine binding"/>
    <property type="evidence" value="ECO:0007669"/>
    <property type="project" value="TreeGrafter"/>
</dbReference>
<protein>
    <submittedName>
        <fullName evidence="12">C-C chemokine receptor type 3</fullName>
    </submittedName>
</protein>
<evidence type="ECO:0000259" key="11">
    <source>
        <dbReference type="PROSITE" id="PS50262"/>
    </source>
</evidence>
<evidence type="ECO:0000256" key="6">
    <source>
        <dbReference type="ARBA" id="ARBA00023136"/>
    </source>
</evidence>
<reference evidence="12 13" key="1">
    <citation type="submission" date="2019-04" db="EMBL/GenBank/DDBJ databases">
        <title>Chromosome genome assembly for Takifugu flavidus.</title>
        <authorList>
            <person name="Xiao S."/>
        </authorList>
    </citation>
    <scope>NUCLEOTIDE SEQUENCE [LARGE SCALE GENOMIC DNA]</scope>
    <source>
        <strain evidence="12">HTHZ2018</strain>
        <tissue evidence="12">Muscle</tissue>
    </source>
</reference>
<proteinExistence type="inferred from homology"/>
<keyword evidence="6 10" id="KW-0472">Membrane</keyword>
<keyword evidence="7 9" id="KW-0675">Receptor</keyword>
<organism evidence="12 13">
    <name type="scientific">Takifugu flavidus</name>
    <name type="common">sansaifugu</name>
    <dbReference type="NCBI Taxonomy" id="433684"/>
    <lineage>
        <taxon>Eukaryota</taxon>
        <taxon>Metazoa</taxon>
        <taxon>Chordata</taxon>
        <taxon>Craniata</taxon>
        <taxon>Vertebrata</taxon>
        <taxon>Euteleostomi</taxon>
        <taxon>Actinopterygii</taxon>
        <taxon>Neopterygii</taxon>
        <taxon>Teleostei</taxon>
        <taxon>Neoteleostei</taxon>
        <taxon>Acanthomorphata</taxon>
        <taxon>Eupercaria</taxon>
        <taxon>Tetraodontiformes</taxon>
        <taxon>Tetradontoidea</taxon>
        <taxon>Tetraodontidae</taxon>
        <taxon>Takifugu</taxon>
    </lineage>
</organism>
<gene>
    <name evidence="12" type="ORF">D4764_17G0009030</name>
</gene>
<evidence type="ECO:0000256" key="1">
    <source>
        <dbReference type="ARBA" id="ARBA00004651"/>
    </source>
</evidence>
<evidence type="ECO:0000256" key="7">
    <source>
        <dbReference type="ARBA" id="ARBA00023170"/>
    </source>
</evidence>
<dbReference type="PROSITE" id="PS50262">
    <property type="entry name" value="G_PROTEIN_RECEP_F1_2"/>
    <property type="match status" value="1"/>
</dbReference>
<keyword evidence="5 9" id="KW-0297">G-protein coupled receptor</keyword>
<dbReference type="InterPro" id="IPR017452">
    <property type="entry name" value="GPCR_Rhodpsn_7TM"/>
</dbReference>
<dbReference type="Gene3D" id="1.20.1070.10">
    <property type="entry name" value="Rhodopsin 7-helix transmembrane proteins"/>
    <property type="match status" value="1"/>
</dbReference>
<dbReference type="Pfam" id="PF00001">
    <property type="entry name" value="7tm_1"/>
    <property type="match status" value="1"/>
</dbReference>
<dbReference type="SUPFAM" id="SSF81321">
    <property type="entry name" value="Family A G protein-coupled receptor-like"/>
    <property type="match status" value="1"/>
</dbReference>
<keyword evidence="8 9" id="KW-0807">Transducer</keyword>
<evidence type="ECO:0000256" key="4">
    <source>
        <dbReference type="ARBA" id="ARBA00022989"/>
    </source>
</evidence>
<evidence type="ECO:0000256" key="8">
    <source>
        <dbReference type="ARBA" id="ARBA00023224"/>
    </source>
</evidence>
<feature type="transmembrane region" description="Helical" evidence="10">
    <location>
        <begin position="142"/>
        <end position="160"/>
    </location>
</feature>
<dbReference type="InterPro" id="IPR000355">
    <property type="entry name" value="Chemokine_rcpt"/>
</dbReference>
<accession>A0A5C6NZY1</accession>
<dbReference type="EMBL" id="RHFK02000009">
    <property type="protein sequence ID" value="TWW71420.1"/>
    <property type="molecule type" value="Genomic_DNA"/>
</dbReference>
<evidence type="ECO:0000256" key="5">
    <source>
        <dbReference type="ARBA" id="ARBA00023040"/>
    </source>
</evidence>
<keyword evidence="3 9" id="KW-0812">Transmembrane</keyword>
<keyword evidence="2" id="KW-1003">Cell membrane</keyword>
<comment type="similarity">
    <text evidence="9">Belongs to the G-protein coupled receptor 1 family.</text>
</comment>
<name>A0A5C6NZY1_9TELE</name>
<dbReference type="PROSITE" id="PS00237">
    <property type="entry name" value="G_PROTEIN_RECEP_F1_1"/>
    <property type="match status" value="1"/>
</dbReference>
<dbReference type="GO" id="GO:0006955">
    <property type="term" value="P:immune response"/>
    <property type="evidence" value="ECO:0007669"/>
    <property type="project" value="TreeGrafter"/>
</dbReference>
<comment type="subcellular location">
    <subcellularLocation>
        <location evidence="1">Cell membrane</location>
        <topology evidence="1">Multi-pass membrane protein</topology>
    </subcellularLocation>
</comment>
<feature type="transmembrane region" description="Helical" evidence="10">
    <location>
        <begin position="234"/>
        <end position="254"/>
    </location>
</feature>
<evidence type="ECO:0000313" key="13">
    <source>
        <dbReference type="Proteomes" id="UP000324091"/>
    </source>
</evidence>
<dbReference type="PANTHER" id="PTHR10489:SF922">
    <property type="entry name" value="C-C CHEMOKINE RECEPTOR FAMILY-LIKE-RELATED"/>
    <property type="match status" value="1"/>
</dbReference>
<dbReference type="InterPro" id="IPR050119">
    <property type="entry name" value="CCR1-9-like"/>
</dbReference>